<name>I4EDL7_9BACT</name>
<evidence type="ECO:0000313" key="2">
    <source>
        <dbReference type="Proteomes" id="UP000004221"/>
    </source>
</evidence>
<organism evidence="1 2">
    <name type="scientific">Nitrolancea hollandica Lb</name>
    <dbReference type="NCBI Taxonomy" id="1129897"/>
    <lineage>
        <taxon>Bacteria</taxon>
        <taxon>Pseudomonadati</taxon>
        <taxon>Thermomicrobiota</taxon>
        <taxon>Thermomicrobia</taxon>
        <taxon>Sphaerobacterales</taxon>
        <taxon>Sphaerobacterineae</taxon>
        <taxon>Sphaerobacteraceae</taxon>
        <taxon>Nitrolancea</taxon>
    </lineage>
</organism>
<dbReference type="AlphaFoldDB" id="I4EDL7"/>
<protein>
    <submittedName>
        <fullName evidence="1">Uncharacterized protein</fullName>
    </submittedName>
</protein>
<proteinExistence type="predicted"/>
<sequence>MPVAGIFQKWQSWRRDRQRERDLVRIRTQLAQRGVPVSHLSDDALEALIADGRRVLDSAGIHGGDTTGAFVVVVRDRENI</sequence>
<gene>
    <name evidence="1" type="ORF">NITHO_1560007</name>
</gene>
<dbReference type="Proteomes" id="UP000004221">
    <property type="component" value="Unassembled WGS sequence"/>
</dbReference>
<keyword evidence="2" id="KW-1185">Reference proteome</keyword>
<reference evidence="1 2" key="1">
    <citation type="journal article" date="2012" name="ISME J.">
        <title>Nitrification expanded: discovery, physiology and genomics of a nitrite-oxidizing bacterium from the phylum Chloroflexi.</title>
        <authorList>
            <person name="Sorokin D.Y."/>
            <person name="Lucker S."/>
            <person name="Vejmelkova D."/>
            <person name="Kostrikina N.A."/>
            <person name="Kleerebezem R."/>
            <person name="Rijpstra W.I."/>
            <person name="Damste J.S."/>
            <person name="Le Paslier D."/>
            <person name="Muyzer G."/>
            <person name="Wagner M."/>
            <person name="van Loosdrecht M.C."/>
            <person name="Daims H."/>
        </authorList>
    </citation>
    <scope>NUCLEOTIDE SEQUENCE [LARGE SCALE GENOMIC DNA]</scope>
    <source>
        <strain evidence="2">none</strain>
    </source>
</reference>
<evidence type="ECO:0000313" key="1">
    <source>
        <dbReference type="EMBL" id="CCF82779.1"/>
    </source>
</evidence>
<accession>I4EDL7</accession>
<dbReference type="EMBL" id="CAGS01000064">
    <property type="protein sequence ID" value="CCF82779.1"/>
    <property type="molecule type" value="Genomic_DNA"/>
</dbReference>
<comment type="caution">
    <text evidence="1">The sequence shown here is derived from an EMBL/GenBank/DDBJ whole genome shotgun (WGS) entry which is preliminary data.</text>
</comment>